<dbReference type="GO" id="GO:0016491">
    <property type="term" value="F:oxidoreductase activity"/>
    <property type="evidence" value="ECO:0007669"/>
    <property type="project" value="UniProtKB-KW"/>
</dbReference>
<dbReference type="PANTHER" id="PTHR43060">
    <property type="entry name" value="3-HYDROXYISOBUTYRATE DEHYDROGENASE-LIKE 1, MITOCHONDRIAL-RELATED"/>
    <property type="match status" value="1"/>
</dbReference>
<dbReference type="InterPro" id="IPR002204">
    <property type="entry name" value="3-OH-isobutyrate_DH-rel_CS"/>
</dbReference>
<dbReference type="Gene3D" id="1.10.1040.10">
    <property type="entry name" value="N-(1-d-carboxylethyl)-l-norvaline Dehydrogenase, domain 2"/>
    <property type="match status" value="1"/>
</dbReference>
<accession>A0A401N0A5</accession>
<evidence type="ECO:0000313" key="4">
    <source>
        <dbReference type="EMBL" id="MBH5143775.1"/>
    </source>
</evidence>
<dbReference type="OMA" id="ANTMILA"/>
<proteinExistence type="inferred from homology"/>
<evidence type="ECO:0000256" key="3">
    <source>
        <dbReference type="ARBA" id="ARBA00023027"/>
    </source>
</evidence>
<evidence type="ECO:0000313" key="5">
    <source>
        <dbReference type="Proteomes" id="UP000627573"/>
    </source>
</evidence>
<dbReference type="RefSeq" id="WP_020906233.1">
    <property type="nucleotide sequence ID" value="NZ_BHXB01000001.1"/>
</dbReference>
<dbReference type="GO" id="GO:0051287">
    <property type="term" value="F:NAD binding"/>
    <property type="evidence" value="ECO:0007669"/>
    <property type="project" value="InterPro"/>
</dbReference>
<name>A0A401N0A5_RHOER</name>
<comment type="caution">
    <text evidence="4">The sequence shown here is derived from an EMBL/GenBank/DDBJ whole genome shotgun (WGS) entry which is preliminary data.</text>
</comment>
<dbReference type="AlphaFoldDB" id="A0A401N0A5"/>
<keyword evidence="3" id="KW-0520">NAD</keyword>
<sequence>MKVGFIGLGGMGSGMAHNLLKAGYDLIVFDLDRDRGTEFVDAGATWAESIADLGRSVDIVFTSLPGPVQMKEVGLGENGLISTLHRGAVWYDLTTNSPTVVREVDVACRAAGIELFDAPVSGGPKGAKSGKLAIYIGGDKDSFEQHGSILDAIGDKVLYVGEVGAGNVAKLVHNCASITIRAAIAEVMTMGVKAGVEPESLWHAMRQGAIGRARTFDRIGDRYLQGAYEPASFALALADKDLRLSLELAEEHDVPMRLAELAQADFKEALSRGWGGRDSQSPMELQNERAGVTIKLSADEVQSVLDRG</sequence>
<dbReference type="InterPro" id="IPR029154">
    <property type="entry name" value="HIBADH-like_NADP-bd"/>
</dbReference>
<evidence type="ECO:0000256" key="2">
    <source>
        <dbReference type="ARBA" id="ARBA00023002"/>
    </source>
</evidence>
<protein>
    <submittedName>
        <fullName evidence="4">NAD(P)-dependent oxidoreductase</fullName>
    </submittedName>
</protein>
<dbReference type="InterPro" id="IPR015815">
    <property type="entry name" value="HIBADH-related"/>
</dbReference>
<dbReference type="PANTHER" id="PTHR43060:SF15">
    <property type="entry name" value="3-HYDROXYISOBUTYRATE DEHYDROGENASE-LIKE 1, MITOCHONDRIAL-RELATED"/>
    <property type="match status" value="1"/>
</dbReference>
<dbReference type="GO" id="GO:0016054">
    <property type="term" value="P:organic acid catabolic process"/>
    <property type="evidence" value="ECO:0007669"/>
    <property type="project" value="UniProtKB-ARBA"/>
</dbReference>
<dbReference type="Pfam" id="PF14833">
    <property type="entry name" value="NAD_binding_11"/>
    <property type="match status" value="1"/>
</dbReference>
<organism evidence="4 5">
    <name type="scientific">Rhodococcus erythropolis</name>
    <name type="common">Arthrobacter picolinophilus</name>
    <dbReference type="NCBI Taxonomy" id="1833"/>
    <lineage>
        <taxon>Bacteria</taxon>
        <taxon>Bacillati</taxon>
        <taxon>Actinomycetota</taxon>
        <taxon>Actinomycetes</taxon>
        <taxon>Mycobacteriales</taxon>
        <taxon>Nocardiaceae</taxon>
        <taxon>Rhodococcus</taxon>
        <taxon>Rhodococcus erythropolis group</taxon>
    </lineage>
</organism>
<dbReference type="PROSITE" id="PS00895">
    <property type="entry name" value="3_HYDROXYISOBUT_DH"/>
    <property type="match status" value="1"/>
</dbReference>
<comment type="similarity">
    <text evidence="1">Belongs to the HIBADH-related family.</text>
</comment>
<keyword evidence="5" id="KW-1185">Reference proteome</keyword>
<dbReference type="SUPFAM" id="SSF51735">
    <property type="entry name" value="NAD(P)-binding Rossmann-fold domains"/>
    <property type="match status" value="1"/>
</dbReference>
<dbReference type="Pfam" id="PF03446">
    <property type="entry name" value="NAD_binding_2"/>
    <property type="match status" value="1"/>
</dbReference>
<dbReference type="EMBL" id="JAECSB010000044">
    <property type="protein sequence ID" value="MBH5143775.1"/>
    <property type="molecule type" value="Genomic_DNA"/>
</dbReference>
<reference evidence="4 5" key="1">
    <citation type="submission" date="2020-12" db="EMBL/GenBank/DDBJ databases">
        <title>Draft genome sequence of furan degrading bacterial strain FUR100.</title>
        <authorList>
            <person name="Woiski C."/>
        </authorList>
    </citation>
    <scope>NUCLEOTIDE SEQUENCE [LARGE SCALE GENOMIC DNA]</scope>
    <source>
        <strain evidence="4 5">FUR100</strain>
    </source>
</reference>
<dbReference type="InterPro" id="IPR013328">
    <property type="entry name" value="6PGD_dom2"/>
</dbReference>
<dbReference type="Gene3D" id="3.40.50.720">
    <property type="entry name" value="NAD(P)-binding Rossmann-like Domain"/>
    <property type="match status" value="1"/>
</dbReference>
<gene>
    <name evidence="4" type="ORF">I3517_14270</name>
</gene>
<keyword evidence="2" id="KW-0560">Oxidoreductase</keyword>
<dbReference type="PIRSF" id="PIRSF000103">
    <property type="entry name" value="HIBADH"/>
    <property type="match status" value="1"/>
</dbReference>
<evidence type="ECO:0000256" key="1">
    <source>
        <dbReference type="ARBA" id="ARBA00009080"/>
    </source>
</evidence>
<dbReference type="InterPro" id="IPR006115">
    <property type="entry name" value="6PGDH_NADP-bd"/>
</dbReference>
<dbReference type="GO" id="GO:0050661">
    <property type="term" value="F:NADP binding"/>
    <property type="evidence" value="ECO:0007669"/>
    <property type="project" value="InterPro"/>
</dbReference>
<dbReference type="InterPro" id="IPR008927">
    <property type="entry name" value="6-PGluconate_DH-like_C_sf"/>
</dbReference>
<dbReference type="SUPFAM" id="SSF48179">
    <property type="entry name" value="6-phosphogluconate dehydrogenase C-terminal domain-like"/>
    <property type="match status" value="1"/>
</dbReference>
<dbReference type="InterPro" id="IPR036291">
    <property type="entry name" value="NAD(P)-bd_dom_sf"/>
</dbReference>
<dbReference type="Proteomes" id="UP000627573">
    <property type="component" value="Unassembled WGS sequence"/>
</dbReference>